<dbReference type="Gene3D" id="2.120.10.80">
    <property type="entry name" value="Kelch-type beta propeller"/>
    <property type="match status" value="1"/>
</dbReference>
<evidence type="ECO:0008006" key="3">
    <source>
        <dbReference type="Google" id="ProtNLM"/>
    </source>
</evidence>
<proteinExistence type="predicted"/>
<dbReference type="InterPro" id="IPR015915">
    <property type="entry name" value="Kelch-typ_b-propeller"/>
</dbReference>
<evidence type="ECO:0000313" key="2">
    <source>
        <dbReference type="Proteomes" id="UP001140094"/>
    </source>
</evidence>
<name>A0A9W8HUJ9_9FUNG</name>
<gene>
    <name evidence="1" type="ORF">H4R20_003801</name>
</gene>
<dbReference type="OrthoDB" id="432528at2759"/>
<evidence type="ECO:0000313" key="1">
    <source>
        <dbReference type="EMBL" id="KAJ2801128.1"/>
    </source>
</evidence>
<dbReference type="AlphaFoldDB" id="A0A9W8HUJ9"/>
<dbReference type="EMBL" id="JANBUO010000866">
    <property type="protein sequence ID" value="KAJ2801128.1"/>
    <property type="molecule type" value="Genomic_DNA"/>
</dbReference>
<accession>A0A9W8HUJ9</accession>
<reference evidence="1" key="1">
    <citation type="submission" date="2022-07" db="EMBL/GenBank/DDBJ databases">
        <title>Phylogenomic reconstructions and comparative analyses of Kickxellomycotina fungi.</title>
        <authorList>
            <person name="Reynolds N.K."/>
            <person name="Stajich J.E."/>
            <person name="Barry K."/>
            <person name="Grigoriev I.V."/>
            <person name="Crous P."/>
            <person name="Smith M.E."/>
        </authorList>
    </citation>
    <scope>NUCLEOTIDE SEQUENCE</scope>
    <source>
        <strain evidence="1">NRRL 1565</strain>
    </source>
</reference>
<dbReference type="SUPFAM" id="SSF117281">
    <property type="entry name" value="Kelch motif"/>
    <property type="match status" value="1"/>
</dbReference>
<dbReference type="InterPro" id="IPR006652">
    <property type="entry name" value="Kelch_1"/>
</dbReference>
<dbReference type="Proteomes" id="UP001140094">
    <property type="component" value="Unassembled WGS sequence"/>
</dbReference>
<keyword evidence="2" id="KW-1185">Reference proteome</keyword>
<comment type="caution">
    <text evidence="1">The sequence shown here is derived from an EMBL/GenBank/DDBJ whole genome shotgun (WGS) entry which is preliminary data.</text>
</comment>
<sequence length="216" mass="22299">LGVTSVALGARYPQLGVAVSGRTGSTGLYTSGYENTQPGQRFNDFEASNRTTVFTAQGAVIGFGAGAQFPFPRWGASGAAANGVFAVGGGHVFGSGSGKELTTVSDRVDVFHAATGKWSTTALKMSVPRDYPLAQAVGDYVVFVSGTQQSKDFDILDTRTLRFVDTSGHRPALYTLRSDAAAATVDGCLLVIAGGNVYGGRNTTASVEMFDACSGS</sequence>
<organism evidence="1 2">
    <name type="scientific">Coemansia guatemalensis</name>
    <dbReference type="NCBI Taxonomy" id="2761395"/>
    <lineage>
        <taxon>Eukaryota</taxon>
        <taxon>Fungi</taxon>
        <taxon>Fungi incertae sedis</taxon>
        <taxon>Zoopagomycota</taxon>
        <taxon>Kickxellomycotina</taxon>
        <taxon>Kickxellomycetes</taxon>
        <taxon>Kickxellales</taxon>
        <taxon>Kickxellaceae</taxon>
        <taxon>Coemansia</taxon>
    </lineage>
</organism>
<protein>
    <recommendedName>
        <fullName evidence="3">Galactose oxidase</fullName>
    </recommendedName>
</protein>
<dbReference type="Pfam" id="PF01344">
    <property type="entry name" value="Kelch_1"/>
    <property type="match status" value="1"/>
</dbReference>
<feature type="non-terminal residue" evidence="1">
    <location>
        <position position="1"/>
    </location>
</feature>